<keyword evidence="2" id="KW-1185">Reference proteome</keyword>
<dbReference type="AlphaFoldDB" id="A0A392RWU9"/>
<proteinExistence type="predicted"/>
<protein>
    <submittedName>
        <fullName evidence="1">RNA-directed DNA polymerase (Reverse transcriptase)</fullName>
    </submittedName>
</protein>
<dbReference type="EMBL" id="LXQA010282086">
    <property type="protein sequence ID" value="MCI40637.1"/>
    <property type="molecule type" value="Genomic_DNA"/>
</dbReference>
<keyword evidence="1" id="KW-0695">RNA-directed DNA polymerase</keyword>
<evidence type="ECO:0000313" key="1">
    <source>
        <dbReference type="EMBL" id="MCI40637.1"/>
    </source>
</evidence>
<reference evidence="1 2" key="1">
    <citation type="journal article" date="2018" name="Front. Plant Sci.">
        <title>Red Clover (Trifolium pratense) and Zigzag Clover (T. medium) - A Picture of Genomic Similarities and Differences.</title>
        <authorList>
            <person name="Dluhosova J."/>
            <person name="Istvanek J."/>
            <person name="Nedelnik J."/>
            <person name="Repkova J."/>
        </authorList>
    </citation>
    <scope>NUCLEOTIDE SEQUENCE [LARGE SCALE GENOMIC DNA]</scope>
    <source>
        <strain evidence="2">cv. 10/8</strain>
        <tissue evidence="1">Leaf</tissue>
    </source>
</reference>
<dbReference type="GO" id="GO:0003964">
    <property type="term" value="F:RNA-directed DNA polymerase activity"/>
    <property type="evidence" value="ECO:0007669"/>
    <property type="project" value="UniProtKB-KW"/>
</dbReference>
<keyword evidence="1" id="KW-0548">Nucleotidyltransferase</keyword>
<organism evidence="1 2">
    <name type="scientific">Trifolium medium</name>
    <dbReference type="NCBI Taxonomy" id="97028"/>
    <lineage>
        <taxon>Eukaryota</taxon>
        <taxon>Viridiplantae</taxon>
        <taxon>Streptophyta</taxon>
        <taxon>Embryophyta</taxon>
        <taxon>Tracheophyta</taxon>
        <taxon>Spermatophyta</taxon>
        <taxon>Magnoliopsida</taxon>
        <taxon>eudicotyledons</taxon>
        <taxon>Gunneridae</taxon>
        <taxon>Pentapetalae</taxon>
        <taxon>rosids</taxon>
        <taxon>fabids</taxon>
        <taxon>Fabales</taxon>
        <taxon>Fabaceae</taxon>
        <taxon>Papilionoideae</taxon>
        <taxon>50 kb inversion clade</taxon>
        <taxon>NPAAA clade</taxon>
        <taxon>Hologalegina</taxon>
        <taxon>IRL clade</taxon>
        <taxon>Trifolieae</taxon>
        <taxon>Trifolium</taxon>
    </lineage>
</organism>
<comment type="caution">
    <text evidence="1">The sequence shown here is derived from an EMBL/GenBank/DDBJ whole genome shotgun (WGS) entry which is preliminary data.</text>
</comment>
<evidence type="ECO:0000313" key="2">
    <source>
        <dbReference type="Proteomes" id="UP000265520"/>
    </source>
</evidence>
<sequence length="49" mass="5640">MLVDTGGLWFRVLVAHYGLERGQLREGGRRGSSWWREIARIREKVDGLG</sequence>
<dbReference type="Proteomes" id="UP000265520">
    <property type="component" value="Unassembled WGS sequence"/>
</dbReference>
<keyword evidence="1" id="KW-0808">Transferase</keyword>
<feature type="non-terminal residue" evidence="1">
    <location>
        <position position="49"/>
    </location>
</feature>
<name>A0A392RWU9_9FABA</name>
<accession>A0A392RWU9</accession>